<keyword evidence="12" id="KW-0325">Glycoprotein</keyword>
<evidence type="ECO:0000313" key="24">
    <source>
        <dbReference type="Proteomes" id="UP000275408"/>
    </source>
</evidence>
<keyword evidence="13" id="KW-0393">Immunoglobulin domain</keyword>
<evidence type="ECO:0000256" key="6">
    <source>
        <dbReference type="ARBA" id="ARBA00022737"/>
    </source>
</evidence>
<dbReference type="FunFam" id="1.10.510.10:FF:000462">
    <property type="entry name" value="Receptor tyrosine kinase"/>
    <property type="match status" value="1"/>
</dbReference>
<feature type="domain" description="Fibronectin type-III" evidence="22">
    <location>
        <begin position="292"/>
        <end position="388"/>
    </location>
</feature>
<dbReference type="GO" id="GO:0046872">
    <property type="term" value="F:metal ion binding"/>
    <property type="evidence" value="ECO:0007669"/>
    <property type="project" value="UniProtKB-KW"/>
</dbReference>
<feature type="domain" description="Ig-like" evidence="21">
    <location>
        <begin position="98"/>
        <end position="187"/>
    </location>
</feature>
<feature type="domain" description="Ig-like" evidence="21">
    <location>
        <begin position="196"/>
        <end position="285"/>
    </location>
</feature>
<dbReference type="AlphaFoldDB" id="A0A3M6TN46"/>
<evidence type="ECO:0000259" key="22">
    <source>
        <dbReference type="PROSITE" id="PS50853"/>
    </source>
</evidence>
<dbReference type="InterPro" id="IPR003599">
    <property type="entry name" value="Ig_sub"/>
</dbReference>
<dbReference type="InterPro" id="IPR011009">
    <property type="entry name" value="Kinase-like_dom_sf"/>
</dbReference>
<dbReference type="SMART" id="SM00060">
    <property type="entry name" value="FN3"/>
    <property type="match status" value="1"/>
</dbReference>
<evidence type="ECO:0000256" key="15">
    <source>
        <dbReference type="PIRSR" id="PIRSR000615-1"/>
    </source>
</evidence>
<evidence type="ECO:0000256" key="18">
    <source>
        <dbReference type="PROSITE-ProRule" id="PRU10141"/>
    </source>
</evidence>
<name>A0A3M6TN46_POCDA</name>
<evidence type="ECO:0000256" key="3">
    <source>
        <dbReference type="ARBA" id="ARBA00011902"/>
    </source>
</evidence>
<dbReference type="InterPro" id="IPR003961">
    <property type="entry name" value="FN3_dom"/>
</dbReference>
<dbReference type="GO" id="GO:0005524">
    <property type="term" value="F:ATP binding"/>
    <property type="evidence" value="ECO:0007669"/>
    <property type="project" value="UniProtKB-UniRule"/>
</dbReference>
<dbReference type="PROSITE" id="PS50835">
    <property type="entry name" value="IG_LIKE"/>
    <property type="match status" value="3"/>
</dbReference>
<evidence type="ECO:0000256" key="11">
    <source>
        <dbReference type="ARBA" id="ARBA00023170"/>
    </source>
</evidence>
<keyword evidence="17" id="KW-0460">Magnesium</keyword>
<dbReference type="GO" id="GO:0005886">
    <property type="term" value="C:plasma membrane"/>
    <property type="evidence" value="ECO:0007669"/>
    <property type="project" value="TreeGrafter"/>
</dbReference>
<comment type="catalytic activity">
    <reaction evidence="14">
        <text>L-tyrosyl-[protein] + ATP = O-phospho-L-tyrosyl-[protein] + ADP + H(+)</text>
        <dbReference type="Rhea" id="RHEA:10596"/>
        <dbReference type="Rhea" id="RHEA-COMP:10136"/>
        <dbReference type="Rhea" id="RHEA-COMP:20101"/>
        <dbReference type="ChEBI" id="CHEBI:15378"/>
        <dbReference type="ChEBI" id="CHEBI:30616"/>
        <dbReference type="ChEBI" id="CHEBI:46858"/>
        <dbReference type="ChEBI" id="CHEBI:61978"/>
        <dbReference type="ChEBI" id="CHEBI:456216"/>
        <dbReference type="EC" id="2.7.10.1"/>
    </reaction>
</comment>
<evidence type="ECO:0000259" key="20">
    <source>
        <dbReference type="PROSITE" id="PS50011"/>
    </source>
</evidence>
<keyword evidence="6" id="KW-0677">Repeat</keyword>
<evidence type="ECO:0000256" key="17">
    <source>
        <dbReference type="PIRSR" id="PIRSR000615-3"/>
    </source>
</evidence>
<dbReference type="InterPro" id="IPR036179">
    <property type="entry name" value="Ig-like_dom_sf"/>
</dbReference>
<feature type="binding site" evidence="17">
    <location>
        <position position="642"/>
    </location>
    <ligand>
        <name>Mg(2+)</name>
        <dbReference type="ChEBI" id="CHEBI:18420"/>
    </ligand>
</feature>
<feature type="binding site" evidence="16">
    <location>
        <begin position="494"/>
        <end position="501"/>
    </location>
    <ligand>
        <name>ATP</name>
        <dbReference type="ChEBI" id="CHEBI:30616"/>
    </ligand>
</feature>
<dbReference type="Pfam" id="PF07679">
    <property type="entry name" value="I-set"/>
    <property type="match status" value="3"/>
</dbReference>
<dbReference type="CDD" id="cd00063">
    <property type="entry name" value="FN3"/>
    <property type="match status" value="1"/>
</dbReference>
<accession>A0A3M6TN46</accession>
<evidence type="ECO:0000256" key="16">
    <source>
        <dbReference type="PIRSR" id="PIRSR000615-2"/>
    </source>
</evidence>
<dbReference type="Proteomes" id="UP000275408">
    <property type="component" value="Unassembled WGS sequence"/>
</dbReference>
<feature type="binding site" evidence="17">
    <location>
        <position position="629"/>
    </location>
    <ligand>
        <name>Mg(2+)</name>
        <dbReference type="ChEBI" id="CHEBI:18420"/>
    </ligand>
</feature>
<keyword evidence="7" id="KW-0418">Kinase</keyword>
<feature type="domain" description="Ig-like" evidence="21">
    <location>
        <begin position="1"/>
        <end position="91"/>
    </location>
</feature>
<dbReference type="GO" id="GO:0007169">
    <property type="term" value="P:cell surface receptor protein tyrosine kinase signaling pathway"/>
    <property type="evidence" value="ECO:0007669"/>
    <property type="project" value="TreeGrafter"/>
</dbReference>
<dbReference type="CDD" id="cd00192">
    <property type="entry name" value="PTKc"/>
    <property type="match status" value="1"/>
</dbReference>
<dbReference type="InterPro" id="IPR007110">
    <property type="entry name" value="Ig-like_dom"/>
</dbReference>
<dbReference type="InterPro" id="IPR013098">
    <property type="entry name" value="Ig_I-set"/>
</dbReference>
<protein>
    <recommendedName>
        <fullName evidence="3">receptor protein-tyrosine kinase</fullName>
        <ecNumber evidence="3">2.7.10.1</ecNumber>
    </recommendedName>
</protein>
<dbReference type="InterPro" id="IPR013783">
    <property type="entry name" value="Ig-like_fold"/>
</dbReference>
<dbReference type="PANTHER" id="PTHR24416:SF611">
    <property type="entry name" value="TYROSINE-PROTEIN KINASE TRANSMEMBRANE RECEPTOR ROR"/>
    <property type="match status" value="1"/>
</dbReference>
<dbReference type="EMBL" id="RCHS01003265">
    <property type="protein sequence ID" value="RMX42800.1"/>
    <property type="molecule type" value="Genomic_DNA"/>
</dbReference>
<dbReference type="PANTHER" id="PTHR24416">
    <property type="entry name" value="TYROSINE-PROTEIN KINASE RECEPTOR"/>
    <property type="match status" value="1"/>
</dbReference>
<comment type="subcellular location">
    <subcellularLocation>
        <location evidence="1">Membrane</location>
        <topology evidence="1">Single-pass membrane protein</topology>
    </subcellularLocation>
</comment>
<evidence type="ECO:0000256" key="10">
    <source>
        <dbReference type="ARBA" id="ARBA00023157"/>
    </source>
</evidence>
<feature type="binding site" evidence="16 18">
    <location>
        <position position="518"/>
    </location>
    <ligand>
        <name>ATP</name>
        <dbReference type="ChEBI" id="CHEBI:30616"/>
    </ligand>
</feature>
<dbReference type="InterPro" id="IPR008266">
    <property type="entry name" value="Tyr_kinase_AS"/>
</dbReference>
<dbReference type="PIRSF" id="PIRSF000615">
    <property type="entry name" value="TyrPK_CSF1-R"/>
    <property type="match status" value="1"/>
</dbReference>
<evidence type="ECO:0000256" key="12">
    <source>
        <dbReference type="ARBA" id="ARBA00023180"/>
    </source>
</evidence>
<evidence type="ECO:0000256" key="14">
    <source>
        <dbReference type="ARBA" id="ARBA00051243"/>
    </source>
</evidence>
<comment type="caution">
    <text evidence="23">The sequence shown here is derived from an EMBL/GenBank/DDBJ whole genome shotgun (WGS) entry which is preliminary data.</text>
</comment>
<dbReference type="InterPro" id="IPR000719">
    <property type="entry name" value="Prot_kinase_dom"/>
</dbReference>
<dbReference type="Gene3D" id="1.10.510.10">
    <property type="entry name" value="Transferase(Phosphotransferase) domain 1"/>
    <property type="match status" value="1"/>
</dbReference>
<dbReference type="Gene3D" id="2.60.40.10">
    <property type="entry name" value="Immunoglobulins"/>
    <property type="match status" value="4"/>
</dbReference>
<evidence type="ECO:0000256" key="9">
    <source>
        <dbReference type="ARBA" id="ARBA00023136"/>
    </source>
</evidence>
<keyword evidence="16 18" id="KW-0067">ATP-binding</keyword>
<dbReference type="SUPFAM" id="SSF48726">
    <property type="entry name" value="Immunoglobulin"/>
    <property type="match status" value="3"/>
</dbReference>
<proteinExistence type="inferred from homology"/>
<sequence length="817" mass="90312">MQPQDVPTVIGGSVALSCGVVGSAASFAVKWTHNGSDLREDNSFSLTNTTWRNVKIFELKIDGIRRRHTGKYRCIVTNAKGSVTSRKSRVYFSSSVIPYKVEVPRPAVVAAVGSDVELKCFFSGSPIPQVIWYKDGNKVTDLGFQFVRGVGSRFEAILELSNVTSSVSGHFVCVVSGVAGTAEGNITLFVGDGRVPEVKSLLLYRDIRKGSNITLQFFVMSETEPDVTWYKDGKQLKDPGTIKLHANGTYKAELLITLAQYSQNGVYALMAQNQFGTGSANIILAVKGAPEAPSNVTVKQTSFQTILVSWLPGYDGGADINFIVRYKISSSDVWTSSGKISGNLTSAMLNKEEEWNGVFVFSVLAVNQFGSSESSEVSVNLNGAILGGVIGGVCAVLLVIVVVLVIRRKNKKKKDPAQPLPAVQYSVVGEDPYTYADPNFGQSPPTQRCDTYSYVTIKPDAAAAMAAGSEYASISRPKQWEVPKRNVRLDKKLGSGHFGQVMKGYLKTKRGIQVVAVKMLKENADQQQKKEFLDELELMKPMVPHPNIVGLVGCCTKSDQPFIIVEYCSSGNLKDFLISSHGSVVYANMAGNSVSLTSRDLMSFAWQVARGMSYLSSLKLVHRDLAARNILVDKGNICKISDFGLARDIYEKKQYLKLGEAELPLRWMALESIFKGITTTESDIWSYGILLWEIVTLGANPYPGMNRDQVIAQLHIGYRMPKPQYCSDEVYAIMWQCWQQEPEARPTFLEIGKTLHRLMTAERISIDLNNFDASYINATEERDELVSRDLMNVNFRDVISTDCKLWRIRLMILLLSL</sequence>
<dbReference type="GO" id="GO:0043235">
    <property type="term" value="C:receptor complex"/>
    <property type="evidence" value="ECO:0007669"/>
    <property type="project" value="TreeGrafter"/>
</dbReference>
<dbReference type="SMART" id="SM00408">
    <property type="entry name" value="IGc2"/>
    <property type="match status" value="3"/>
</dbReference>
<keyword evidence="4" id="KW-0808">Transferase</keyword>
<evidence type="ECO:0000313" key="23">
    <source>
        <dbReference type="EMBL" id="RMX42800.1"/>
    </source>
</evidence>
<dbReference type="GO" id="GO:0004714">
    <property type="term" value="F:transmembrane receptor protein tyrosine kinase activity"/>
    <property type="evidence" value="ECO:0007669"/>
    <property type="project" value="UniProtKB-EC"/>
</dbReference>
<evidence type="ECO:0000256" key="4">
    <source>
        <dbReference type="ARBA" id="ARBA00022679"/>
    </source>
</evidence>
<evidence type="ECO:0000256" key="8">
    <source>
        <dbReference type="ARBA" id="ARBA00022989"/>
    </source>
</evidence>
<evidence type="ECO:0000259" key="21">
    <source>
        <dbReference type="PROSITE" id="PS50835"/>
    </source>
</evidence>
<keyword evidence="24" id="KW-1185">Reference proteome</keyword>
<dbReference type="SUPFAM" id="SSF49265">
    <property type="entry name" value="Fibronectin type III"/>
    <property type="match status" value="1"/>
</dbReference>
<keyword evidence="10" id="KW-1015">Disulfide bond</keyword>
<dbReference type="PROSITE" id="PS50853">
    <property type="entry name" value="FN3"/>
    <property type="match status" value="1"/>
</dbReference>
<dbReference type="STRING" id="46731.A0A3M6TN46"/>
<keyword evidence="9 19" id="KW-0472">Membrane</keyword>
<evidence type="ECO:0000256" key="13">
    <source>
        <dbReference type="ARBA" id="ARBA00023319"/>
    </source>
</evidence>
<dbReference type="InterPro" id="IPR050122">
    <property type="entry name" value="RTK"/>
</dbReference>
<dbReference type="PROSITE" id="PS00107">
    <property type="entry name" value="PROTEIN_KINASE_ATP"/>
    <property type="match status" value="1"/>
</dbReference>
<dbReference type="InterPro" id="IPR001245">
    <property type="entry name" value="Ser-Thr/Tyr_kinase_cat_dom"/>
</dbReference>
<keyword evidence="17" id="KW-0479">Metal-binding</keyword>
<dbReference type="SMART" id="SM00409">
    <property type="entry name" value="IG"/>
    <property type="match status" value="3"/>
</dbReference>
<dbReference type="InterPro" id="IPR036116">
    <property type="entry name" value="FN3_sf"/>
</dbReference>
<evidence type="ECO:0000256" key="7">
    <source>
        <dbReference type="ARBA" id="ARBA00022777"/>
    </source>
</evidence>
<dbReference type="OrthoDB" id="5984774at2759"/>
<feature type="domain" description="Protein kinase" evidence="20">
    <location>
        <begin position="487"/>
        <end position="759"/>
    </location>
</feature>
<dbReference type="Pfam" id="PF07714">
    <property type="entry name" value="PK_Tyr_Ser-Thr"/>
    <property type="match status" value="1"/>
</dbReference>
<keyword evidence="8 19" id="KW-1133">Transmembrane helix</keyword>
<evidence type="ECO:0000256" key="1">
    <source>
        <dbReference type="ARBA" id="ARBA00004167"/>
    </source>
</evidence>
<dbReference type="PROSITE" id="PS00109">
    <property type="entry name" value="PROTEIN_KINASE_TYR"/>
    <property type="match status" value="1"/>
</dbReference>
<dbReference type="EC" id="2.7.10.1" evidence="3"/>
<dbReference type="PROSITE" id="PS50011">
    <property type="entry name" value="PROTEIN_KINASE_DOM"/>
    <property type="match status" value="1"/>
</dbReference>
<keyword evidence="16 18" id="KW-0547">Nucleotide-binding</keyword>
<dbReference type="PRINTS" id="PR00109">
    <property type="entry name" value="TYRKINASE"/>
</dbReference>
<dbReference type="SMART" id="SM00219">
    <property type="entry name" value="TyrKc"/>
    <property type="match status" value="1"/>
</dbReference>
<dbReference type="SUPFAM" id="SSF56112">
    <property type="entry name" value="Protein kinase-like (PK-like)"/>
    <property type="match status" value="1"/>
</dbReference>
<evidence type="ECO:0000256" key="2">
    <source>
        <dbReference type="ARBA" id="ARBA00006692"/>
    </source>
</evidence>
<feature type="transmembrane region" description="Helical" evidence="19">
    <location>
        <begin position="384"/>
        <end position="406"/>
    </location>
</feature>
<gene>
    <name evidence="23" type="ORF">pdam_00021845</name>
</gene>
<reference evidence="23 24" key="1">
    <citation type="journal article" date="2018" name="Sci. Rep.">
        <title>Comparative analysis of the Pocillopora damicornis genome highlights role of immune system in coral evolution.</title>
        <authorList>
            <person name="Cunning R."/>
            <person name="Bay R.A."/>
            <person name="Gillette P."/>
            <person name="Baker A.C."/>
            <person name="Traylor-Knowles N."/>
        </authorList>
    </citation>
    <scope>NUCLEOTIDE SEQUENCE [LARGE SCALE GENOMIC DNA]</scope>
    <source>
        <strain evidence="23">RSMAS</strain>
        <tissue evidence="23">Whole animal</tissue>
    </source>
</reference>
<dbReference type="InterPro" id="IPR020635">
    <property type="entry name" value="Tyr_kinase_cat_dom"/>
</dbReference>
<dbReference type="Gene3D" id="3.30.200.20">
    <property type="entry name" value="Phosphorylase Kinase, domain 1"/>
    <property type="match status" value="1"/>
</dbReference>
<organism evidence="23 24">
    <name type="scientific">Pocillopora damicornis</name>
    <name type="common">Cauliflower coral</name>
    <name type="synonym">Millepora damicornis</name>
    <dbReference type="NCBI Taxonomy" id="46731"/>
    <lineage>
        <taxon>Eukaryota</taxon>
        <taxon>Metazoa</taxon>
        <taxon>Cnidaria</taxon>
        <taxon>Anthozoa</taxon>
        <taxon>Hexacorallia</taxon>
        <taxon>Scleractinia</taxon>
        <taxon>Astrocoeniina</taxon>
        <taxon>Pocilloporidae</taxon>
        <taxon>Pocillopora</taxon>
    </lineage>
</organism>
<feature type="binding site" evidence="17">
    <location>
        <position position="454"/>
    </location>
    <ligand>
        <name>Mg(2+)</name>
        <dbReference type="ChEBI" id="CHEBI:18420"/>
    </ligand>
</feature>
<evidence type="ECO:0000256" key="5">
    <source>
        <dbReference type="ARBA" id="ARBA00022692"/>
    </source>
</evidence>
<keyword evidence="5 19" id="KW-0812">Transmembrane</keyword>
<evidence type="ECO:0000256" key="19">
    <source>
        <dbReference type="SAM" id="Phobius"/>
    </source>
</evidence>
<feature type="binding site" evidence="16">
    <location>
        <position position="628"/>
    </location>
    <ligand>
        <name>ATP</name>
        <dbReference type="ChEBI" id="CHEBI:30616"/>
    </ligand>
</feature>
<dbReference type="InterPro" id="IPR003598">
    <property type="entry name" value="Ig_sub2"/>
</dbReference>
<keyword evidence="11" id="KW-0675">Receptor</keyword>
<dbReference type="InterPro" id="IPR017441">
    <property type="entry name" value="Protein_kinase_ATP_BS"/>
</dbReference>
<feature type="active site" description="Proton acceptor" evidence="15">
    <location>
        <position position="624"/>
    </location>
</feature>
<comment type="similarity">
    <text evidence="2">Belongs to the protein kinase superfamily. CAMK Ser/Thr protein kinase family.</text>
</comment>